<reference evidence="3" key="1">
    <citation type="journal article" date="2019" name="Int. J. Syst. Evol. Microbiol.">
        <title>The Global Catalogue of Microorganisms (GCM) 10K type strain sequencing project: providing services to taxonomists for standard genome sequencing and annotation.</title>
        <authorList>
            <consortium name="The Broad Institute Genomics Platform"/>
            <consortium name="The Broad Institute Genome Sequencing Center for Infectious Disease"/>
            <person name="Wu L."/>
            <person name="Ma J."/>
        </authorList>
    </citation>
    <scope>NUCLEOTIDE SEQUENCE [LARGE SCALE GENOMIC DNA]</scope>
    <source>
        <strain evidence="3">JCM 17214</strain>
    </source>
</reference>
<comment type="caution">
    <text evidence="2">The sequence shown here is derived from an EMBL/GenBank/DDBJ whole genome shotgun (WGS) entry which is preliminary data.</text>
</comment>
<organism evidence="2 3">
    <name type="scientific">Hymenobacter algoricola</name>
    <dbReference type="NCBI Taxonomy" id="486267"/>
    <lineage>
        <taxon>Bacteria</taxon>
        <taxon>Pseudomonadati</taxon>
        <taxon>Bacteroidota</taxon>
        <taxon>Cytophagia</taxon>
        <taxon>Cytophagales</taxon>
        <taxon>Hymenobacteraceae</taxon>
        <taxon>Hymenobacter</taxon>
    </lineage>
</organism>
<sequence length="62" mass="6708">MPASFGQRNPAPAADHDGMPAAWEVRRRLSPQDAADRSKRTTGGYTVLELQLGSLAEMPVND</sequence>
<gene>
    <name evidence="2" type="ORF">GCM10022406_02300</name>
</gene>
<dbReference type="Proteomes" id="UP001499909">
    <property type="component" value="Unassembled WGS sequence"/>
</dbReference>
<evidence type="ECO:0000313" key="2">
    <source>
        <dbReference type="EMBL" id="GAA3919348.1"/>
    </source>
</evidence>
<accession>A0ABP7MEQ9</accession>
<feature type="region of interest" description="Disordered" evidence="1">
    <location>
        <begin position="1"/>
        <end position="43"/>
    </location>
</feature>
<proteinExistence type="predicted"/>
<evidence type="ECO:0000313" key="3">
    <source>
        <dbReference type="Proteomes" id="UP001499909"/>
    </source>
</evidence>
<name>A0ABP7MEQ9_9BACT</name>
<protein>
    <submittedName>
        <fullName evidence="2">Uncharacterized protein</fullName>
    </submittedName>
</protein>
<keyword evidence="3" id="KW-1185">Reference proteome</keyword>
<dbReference type="EMBL" id="BAABDH010000003">
    <property type="protein sequence ID" value="GAA3919348.1"/>
    <property type="molecule type" value="Genomic_DNA"/>
</dbReference>
<evidence type="ECO:0000256" key="1">
    <source>
        <dbReference type="SAM" id="MobiDB-lite"/>
    </source>
</evidence>
<dbReference type="RefSeq" id="WP_345108850.1">
    <property type="nucleotide sequence ID" value="NZ_BAABDH010000003.1"/>
</dbReference>